<evidence type="ECO:0000313" key="4">
    <source>
        <dbReference type="Proteomes" id="UP001529380"/>
    </source>
</evidence>
<protein>
    <recommendedName>
        <fullName evidence="5">Dolichyl-phosphate-mannose-protein mannosyltransferase</fullName>
    </recommendedName>
</protein>
<keyword evidence="1" id="KW-1133">Transmembrane helix</keyword>
<feature type="transmembrane region" description="Helical" evidence="1">
    <location>
        <begin position="359"/>
        <end position="379"/>
    </location>
</feature>
<dbReference type="RefSeq" id="WP_289598395.1">
    <property type="nucleotide sequence ID" value="NZ_JAUDCL010000001.1"/>
</dbReference>
<feature type="transmembrane region" description="Helical" evidence="1">
    <location>
        <begin position="188"/>
        <end position="204"/>
    </location>
</feature>
<keyword evidence="4" id="KW-1185">Reference proteome</keyword>
<feature type="transmembrane region" description="Helical" evidence="1">
    <location>
        <begin position="211"/>
        <end position="235"/>
    </location>
</feature>
<feature type="signal peptide" evidence="2">
    <location>
        <begin position="1"/>
        <end position="24"/>
    </location>
</feature>
<keyword evidence="1" id="KW-0812">Transmembrane</keyword>
<feature type="transmembrane region" description="Helical" evidence="1">
    <location>
        <begin position="71"/>
        <end position="99"/>
    </location>
</feature>
<reference evidence="3 4" key="3">
    <citation type="submission" date="2023-06" db="EMBL/GenBank/DDBJ databases">
        <authorList>
            <person name="Zeman M."/>
            <person name="Kubasova T."/>
            <person name="Jahodarova E."/>
            <person name="Nykrynova M."/>
            <person name="Rychlik I."/>
        </authorList>
    </citation>
    <scope>NUCLEOTIDE SEQUENCE [LARGE SCALE GENOMIC DNA]</scope>
    <source>
        <strain evidence="3 4">ET340</strain>
    </source>
</reference>
<comment type="caution">
    <text evidence="3">The sequence shown here is derived from an EMBL/GenBank/DDBJ whole genome shotgun (WGS) entry which is preliminary data.</text>
</comment>
<evidence type="ECO:0000313" key="3">
    <source>
        <dbReference type="EMBL" id="MDM8199752.1"/>
    </source>
</evidence>
<proteinExistence type="predicted"/>
<feature type="transmembrane region" description="Helical" evidence="1">
    <location>
        <begin position="329"/>
        <end position="347"/>
    </location>
</feature>
<accession>A0ABT7ULI6</accession>
<feature type="transmembrane region" description="Helical" evidence="1">
    <location>
        <begin position="106"/>
        <end position="129"/>
    </location>
</feature>
<name>A0ABT7ULI6_9FIRM</name>
<feature type="transmembrane region" description="Helical" evidence="1">
    <location>
        <begin position="280"/>
        <end position="299"/>
    </location>
</feature>
<feature type="chain" id="PRO_5045329582" description="Dolichyl-phosphate-mannose-protein mannosyltransferase" evidence="2">
    <location>
        <begin position="25"/>
        <end position="498"/>
    </location>
</feature>
<feature type="transmembrane region" description="Helical" evidence="1">
    <location>
        <begin position="141"/>
        <end position="158"/>
    </location>
</feature>
<reference evidence="4" key="2">
    <citation type="submission" date="2023-06" db="EMBL/GenBank/DDBJ databases">
        <title>Identification and characterization of horizontal gene transfer across gut microbiota members of farm animals based on homology search.</title>
        <authorList>
            <person name="Zeman M."/>
            <person name="Kubasova T."/>
            <person name="Jahodarova E."/>
            <person name="Nykrynova M."/>
            <person name="Rychlik I."/>
        </authorList>
    </citation>
    <scope>NUCLEOTIDE SEQUENCE [LARGE SCALE GENOMIC DNA]</scope>
    <source>
        <strain evidence="4">ET340</strain>
    </source>
</reference>
<evidence type="ECO:0008006" key="5">
    <source>
        <dbReference type="Google" id="ProtNLM"/>
    </source>
</evidence>
<organism evidence="3 4">
    <name type="scientific">Allofournierella massiliensis</name>
    <dbReference type="NCBI Taxonomy" id="1650663"/>
    <lineage>
        <taxon>Bacteria</taxon>
        <taxon>Bacillati</taxon>
        <taxon>Bacillota</taxon>
        <taxon>Clostridia</taxon>
        <taxon>Eubacteriales</taxon>
        <taxon>Oscillospiraceae</taxon>
        <taxon>Allofournierella</taxon>
    </lineage>
</organism>
<gene>
    <name evidence="3" type="ORF">QUW08_00310</name>
</gene>
<dbReference type="EMBL" id="JAUDCL010000001">
    <property type="protein sequence ID" value="MDM8199752.1"/>
    <property type="molecule type" value="Genomic_DNA"/>
</dbReference>
<reference evidence="3 4" key="1">
    <citation type="submission" date="2023-06" db="EMBL/GenBank/DDBJ databases">
        <title>Identification and characterization of horizontal gene transfer across gut microbiota members of farm animals based on homology search.</title>
        <authorList>
            <person name="Schwarzerova J."/>
            <person name="Nykrynova M."/>
            <person name="Jureckova K."/>
            <person name="Cejkova D."/>
            <person name="Rychlik I."/>
        </authorList>
    </citation>
    <scope>NUCLEOTIDE SEQUENCE [LARGE SCALE GENOMIC DNA]</scope>
    <source>
        <strain evidence="3 4">ET340</strain>
    </source>
</reference>
<dbReference type="Proteomes" id="UP001529380">
    <property type="component" value="Unassembled WGS sequence"/>
</dbReference>
<feature type="transmembrane region" description="Helical" evidence="1">
    <location>
        <begin position="306"/>
        <end position="323"/>
    </location>
</feature>
<keyword evidence="1" id="KW-0472">Membrane</keyword>
<evidence type="ECO:0000256" key="2">
    <source>
        <dbReference type="SAM" id="SignalP"/>
    </source>
</evidence>
<keyword evidence="2" id="KW-0732">Signal</keyword>
<evidence type="ECO:0000256" key="1">
    <source>
        <dbReference type="SAM" id="Phobius"/>
    </source>
</evidence>
<sequence>MKNLLTRRYTLPLFCLLCSLAVLAVCSRSSPLYATNDWVDANIYFTIGRGMHQGLMPYRDLLDHKGPLLYLLHWAAAAVSSTSFFGVWLLEVIAGWAFLYASARTLLLYCGRGWTFFSLPLLAACVYASPAFAQGDSAEEFCLPLLAIALYFFLACFGPGKQLPSFWVFAVNGAAAGAIFWIKFTLLGLHFAWMACFAFLIWIGHRSLGRALAACGAFLGGMVVISVPILLPYAVSGALPDLFQTYFGANLTSYATTPTHWSTPLYNLVMSGLSTALNNPVWAVLALLGGVFFVFRRGLLHPAAKAALLALAFFSGFFIWAGSMGWPYYGFPLSVYAVLGFACLGLLAQKLPARLPRGVVQIGFVPALALSLALCLAFSPNVSFMELKKEDLVQTKFAAIIQQEDGQTLLNYGFLDGGFYLSSGITPSCRFFCRINLPNYQELEAPVRQMVEEGYFDFIVTREEGPLPSMEEHYELVCTEYQTYDGVLLPYSLFRRKA</sequence>
<feature type="transmembrane region" description="Helical" evidence="1">
    <location>
        <begin position="165"/>
        <end position="182"/>
    </location>
</feature>